<reference evidence="3" key="2">
    <citation type="submission" date="2020-09" db="EMBL/GenBank/DDBJ databases">
        <authorList>
            <person name="Sun Q."/>
            <person name="Zhou Y."/>
        </authorList>
    </citation>
    <scope>NUCLEOTIDE SEQUENCE</scope>
    <source>
        <strain evidence="3">CGMCC 1.12751</strain>
    </source>
</reference>
<dbReference type="EMBL" id="BMFQ01000004">
    <property type="protein sequence ID" value="GGG59082.1"/>
    <property type="molecule type" value="Genomic_DNA"/>
</dbReference>
<keyword evidence="2" id="KW-0472">Membrane</keyword>
<protein>
    <recommendedName>
        <fullName evidence="5">Periplasmic heavy metal sensor</fullName>
    </recommendedName>
</protein>
<evidence type="ECO:0000313" key="3">
    <source>
        <dbReference type="EMBL" id="GGG59082.1"/>
    </source>
</evidence>
<dbReference type="Gene3D" id="1.20.120.1490">
    <property type="match status" value="1"/>
</dbReference>
<keyword evidence="4" id="KW-1185">Reference proteome</keyword>
<keyword evidence="2" id="KW-0812">Transmembrane</keyword>
<accession>A0A917GW44</accession>
<evidence type="ECO:0000256" key="1">
    <source>
        <dbReference type="SAM" id="MobiDB-lite"/>
    </source>
</evidence>
<feature type="transmembrane region" description="Helical" evidence="2">
    <location>
        <begin position="7"/>
        <end position="28"/>
    </location>
</feature>
<name>A0A917GW44_9FLAO</name>
<feature type="compositionally biased region" description="Pro residues" evidence="1">
    <location>
        <begin position="164"/>
        <end position="179"/>
    </location>
</feature>
<proteinExistence type="predicted"/>
<comment type="caution">
    <text evidence="3">The sequence shown here is derived from an EMBL/GenBank/DDBJ whole genome shotgun (WGS) entry which is preliminary data.</text>
</comment>
<sequence>MIMKKNTILYILLAFLIVFNGFFLFYFLGNTNDTVERGGGDPMSFVMKQLNFNALQLEEMEGVNKKHHQKMMRINDDLKELKDALFNNLSDVIIDNKTVDSIATLIGKKQKAKEIEAFSHFRSIQELCDDKQKQKFEEIIKDALRRGDSENRPPQGKGPDGHRPPPPSEQGGKMPPPKG</sequence>
<feature type="region of interest" description="Disordered" evidence="1">
    <location>
        <begin position="141"/>
        <end position="179"/>
    </location>
</feature>
<dbReference type="Proteomes" id="UP000625976">
    <property type="component" value="Unassembled WGS sequence"/>
</dbReference>
<evidence type="ECO:0000256" key="2">
    <source>
        <dbReference type="SAM" id="Phobius"/>
    </source>
</evidence>
<evidence type="ECO:0000313" key="4">
    <source>
        <dbReference type="Proteomes" id="UP000625976"/>
    </source>
</evidence>
<organism evidence="3 4">
    <name type="scientific">Bizionia arctica</name>
    <dbReference type="NCBI Taxonomy" id="1495645"/>
    <lineage>
        <taxon>Bacteria</taxon>
        <taxon>Pseudomonadati</taxon>
        <taxon>Bacteroidota</taxon>
        <taxon>Flavobacteriia</taxon>
        <taxon>Flavobacteriales</taxon>
        <taxon>Flavobacteriaceae</taxon>
        <taxon>Bizionia</taxon>
    </lineage>
</organism>
<gene>
    <name evidence="3" type="ORF">GCM10010976_32300</name>
</gene>
<keyword evidence="2" id="KW-1133">Transmembrane helix</keyword>
<evidence type="ECO:0008006" key="5">
    <source>
        <dbReference type="Google" id="ProtNLM"/>
    </source>
</evidence>
<feature type="compositionally biased region" description="Basic and acidic residues" evidence="1">
    <location>
        <begin position="141"/>
        <end position="151"/>
    </location>
</feature>
<dbReference type="AlphaFoldDB" id="A0A917GW44"/>
<reference evidence="3" key="1">
    <citation type="journal article" date="2014" name="Int. J. Syst. Evol. Microbiol.">
        <title>Complete genome sequence of Corynebacterium casei LMG S-19264T (=DSM 44701T), isolated from a smear-ripened cheese.</title>
        <authorList>
            <consortium name="US DOE Joint Genome Institute (JGI-PGF)"/>
            <person name="Walter F."/>
            <person name="Albersmeier A."/>
            <person name="Kalinowski J."/>
            <person name="Ruckert C."/>
        </authorList>
    </citation>
    <scope>NUCLEOTIDE SEQUENCE</scope>
    <source>
        <strain evidence="3">CGMCC 1.12751</strain>
    </source>
</reference>